<dbReference type="Gene3D" id="2.10.109.10">
    <property type="entry name" value="Umud Fragment, subunit A"/>
    <property type="match status" value="1"/>
</dbReference>
<dbReference type="EC" id="3.4.21.-" evidence="2"/>
<name>A0A2Z4LX68_9FLAO</name>
<dbReference type="RefSeq" id="WP_112379612.1">
    <property type="nucleotide sequence ID" value="NZ_CP030104.1"/>
</dbReference>
<proteinExistence type="predicted"/>
<gene>
    <name evidence="2" type="primary">umuD</name>
    <name evidence="2" type="ORF">HME9304_03353</name>
</gene>
<evidence type="ECO:0000313" key="3">
    <source>
        <dbReference type="Proteomes" id="UP000248536"/>
    </source>
</evidence>
<dbReference type="Proteomes" id="UP000248536">
    <property type="component" value="Chromosome"/>
</dbReference>
<dbReference type="SUPFAM" id="SSF51306">
    <property type="entry name" value="LexA/Signal peptidase"/>
    <property type="match status" value="1"/>
</dbReference>
<evidence type="ECO:0000313" key="2">
    <source>
        <dbReference type="EMBL" id="AWX46320.1"/>
    </source>
</evidence>
<dbReference type="InterPro" id="IPR036286">
    <property type="entry name" value="LexA/Signal_pep-like_sf"/>
</dbReference>
<accession>A0A2Z4LX68</accession>
<protein>
    <submittedName>
        <fullName evidence="2">Protein ImpA</fullName>
        <ecNumber evidence="2">3.4.21.-</ecNumber>
    </submittedName>
</protein>
<feature type="domain" description="Peptidase S24/S26A/S26B/S26C" evidence="1">
    <location>
        <begin position="22"/>
        <end position="102"/>
    </location>
</feature>
<dbReference type="EMBL" id="CP030104">
    <property type="protein sequence ID" value="AWX46320.1"/>
    <property type="molecule type" value="Genomic_DNA"/>
</dbReference>
<keyword evidence="2" id="KW-0378">Hydrolase</keyword>
<reference evidence="2 3" key="1">
    <citation type="submission" date="2018-06" db="EMBL/GenBank/DDBJ databases">
        <title>Spongiibacterium sp. HME9304 Genome sequencing and assembly.</title>
        <authorList>
            <person name="Kang H."/>
            <person name="Kim H."/>
            <person name="Joh K."/>
        </authorList>
    </citation>
    <scope>NUCLEOTIDE SEQUENCE [LARGE SCALE GENOMIC DNA]</scope>
    <source>
        <strain evidence="2 3">HME9304</strain>
    </source>
</reference>
<dbReference type="KEGG" id="spon:HME9304_03353"/>
<dbReference type="OrthoDB" id="9787787at2"/>
<dbReference type="AlphaFoldDB" id="A0A2Z4LX68"/>
<dbReference type="GO" id="GO:0016787">
    <property type="term" value="F:hydrolase activity"/>
    <property type="evidence" value="ECO:0007669"/>
    <property type="project" value="UniProtKB-KW"/>
</dbReference>
<evidence type="ECO:0000259" key="1">
    <source>
        <dbReference type="Pfam" id="PF00717"/>
    </source>
</evidence>
<organism evidence="2 3">
    <name type="scientific">Flagellimonas maritima</name>
    <dbReference type="NCBI Taxonomy" id="1383885"/>
    <lineage>
        <taxon>Bacteria</taxon>
        <taxon>Pseudomonadati</taxon>
        <taxon>Bacteroidota</taxon>
        <taxon>Flavobacteriia</taxon>
        <taxon>Flavobacteriales</taxon>
        <taxon>Flavobacteriaceae</taxon>
        <taxon>Flagellimonas</taxon>
    </lineage>
</organism>
<dbReference type="Pfam" id="PF00717">
    <property type="entry name" value="Peptidase_S24"/>
    <property type="match status" value="1"/>
</dbReference>
<dbReference type="InterPro" id="IPR015927">
    <property type="entry name" value="Peptidase_S24_S26A/B/C"/>
</dbReference>
<sequence length="121" mass="13955">MEIIKHGKIEKVDHRHAPEVSKQTGFPSPATHYLEPTINLHQELVLNSDATFFIRVKGRQFLNLHVDHNDVLIVDRSLPVKRNTLILAIIDGEFELIRLQDEPRDSSISIWGTVTYIIHRT</sequence>
<keyword evidence="3" id="KW-1185">Reference proteome</keyword>